<dbReference type="Proteomes" id="UP001148018">
    <property type="component" value="Unassembled WGS sequence"/>
</dbReference>
<dbReference type="PANTHER" id="PTHR47018:SF3">
    <property type="entry name" value="MYCBP-ASSOCIATED PROTEIN"/>
    <property type="match status" value="1"/>
</dbReference>
<dbReference type="OrthoDB" id="8060926at2759"/>
<name>A0A9Q0D8W6_9TELE</name>
<gene>
    <name evidence="2" type="ORF">NHX12_014634</name>
</gene>
<feature type="non-terminal residue" evidence="2">
    <location>
        <position position="1"/>
    </location>
</feature>
<dbReference type="EMBL" id="JANIIK010000119">
    <property type="protein sequence ID" value="KAJ3584138.1"/>
    <property type="molecule type" value="Genomic_DNA"/>
</dbReference>
<protein>
    <submittedName>
        <fullName evidence="2">Uncharacterized protein</fullName>
    </submittedName>
</protein>
<organism evidence="2 3">
    <name type="scientific">Muraenolepis orangiensis</name>
    <name type="common">Patagonian moray cod</name>
    <dbReference type="NCBI Taxonomy" id="630683"/>
    <lineage>
        <taxon>Eukaryota</taxon>
        <taxon>Metazoa</taxon>
        <taxon>Chordata</taxon>
        <taxon>Craniata</taxon>
        <taxon>Vertebrata</taxon>
        <taxon>Euteleostomi</taxon>
        <taxon>Actinopterygii</taxon>
        <taxon>Neopterygii</taxon>
        <taxon>Teleostei</taxon>
        <taxon>Neoteleostei</taxon>
        <taxon>Acanthomorphata</taxon>
        <taxon>Zeiogadaria</taxon>
        <taxon>Gadariae</taxon>
        <taxon>Gadiformes</taxon>
        <taxon>Muraenolepidoidei</taxon>
        <taxon>Muraenolepididae</taxon>
        <taxon>Muraenolepis</taxon>
    </lineage>
</organism>
<reference evidence="2" key="1">
    <citation type="submission" date="2022-07" db="EMBL/GenBank/DDBJ databases">
        <title>Chromosome-level genome of Muraenolepis orangiensis.</title>
        <authorList>
            <person name="Kim J."/>
        </authorList>
    </citation>
    <scope>NUCLEOTIDE SEQUENCE</scope>
    <source>
        <strain evidence="2">KU_S4_2022</strain>
        <tissue evidence="2">Muscle</tissue>
    </source>
</reference>
<evidence type="ECO:0000313" key="2">
    <source>
        <dbReference type="EMBL" id="KAJ3584138.1"/>
    </source>
</evidence>
<keyword evidence="3" id="KW-1185">Reference proteome</keyword>
<evidence type="ECO:0000256" key="1">
    <source>
        <dbReference type="SAM" id="MobiDB-lite"/>
    </source>
</evidence>
<feature type="region of interest" description="Disordered" evidence="1">
    <location>
        <begin position="23"/>
        <end position="44"/>
    </location>
</feature>
<dbReference type="AlphaFoldDB" id="A0A9Q0D8W6"/>
<accession>A0A9Q0D8W6</accession>
<proteinExistence type="predicted"/>
<dbReference type="PANTHER" id="PTHR47018">
    <property type="entry name" value="CXC DOMAIN-CONTAINING PROTEIN-RELATED"/>
    <property type="match status" value="1"/>
</dbReference>
<feature type="non-terminal residue" evidence="2">
    <location>
        <position position="309"/>
    </location>
</feature>
<sequence length="309" mass="34679">TVARALTEKVSEMQAVTPYRTIKRGEPPIRPKPTTFSSSTEPQRKRSIIHALARADMNGDRPDAAEQTIPSYSGFHAGLNMEQRKTKAYFHTSYNQPPNKSVVNDVMDKLSTIIATKRMPFAFLVGDHPVYVLITLLKAENPNKYCDIVPFLGPFHTQCVIMSAIYKRYKGSELGDVLVAGGVIAEGSIDRALKGKHYKRGLRCLRLMYEALLSQLVKGRLVPNLADETRENLEILRDTSLSKESRAAAHVALESLITNLFTQVEASDMADYWRDFLSMTDVLMQNLHAVLICNWEEAFKTLLCSVSNK</sequence>
<comment type="caution">
    <text evidence="2">The sequence shown here is derived from an EMBL/GenBank/DDBJ whole genome shotgun (WGS) entry which is preliminary data.</text>
</comment>
<evidence type="ECO:0000313" key="3">
    <source>
        <dbReference type="Proteomes" id="UP001148018"/>
    </source>
</evidence>